<protein>
    <recommendedName>
        <fullName evidence="3">Poly(3-hydroxyalkanoate) polymerase subunit PhaE</fullName>
    </recommendedName>
</protein>
<dbReference type="EMBL" id="JADKFW010000007">
    <property type="protein sequence ID" value="MBK9718174.1"/>
    <property type="molecule type" value="Genomic_DNA"/>
</dbReference>
<evidence type="ECO:0000313" key="2">
    <source>
        <dbReference type="Proteomes" id="UP000808349"/>
    </source>
</evidence>
<dbReference type="Proteomes" id="UP000808349">
    <property type="component" value="Unassembled WGS sequence"/>
</dbReference>
<evidence type="ECO:0008006" key="3">
    <source>
        <dbReference type="Google" id="ProtNLM"/>
    </source>
</evidence>
<proteinExistence type="predicted"/>
<name>A0A9D7SBI3_9BACT</name>
<gene>
    <name evidence="1" type="ORF">IPO85_11805</name>
</gene>
<reference evidence="1 2" key="1">
    <citation type="submission" date="2020-10" db="EMBL/GenBank/DDBJ databases">
        <title>Connecting structure to function with the recovery of over 1000 high-quality activated sludge metagenome-assembled genomes encoding full-length rRNA genes using long-read sequencing.</title>
        <authorList>
            <person name="Singleton C.M."/>
            <person name="Petriglieri F."/>
            <person name="Kristensen J.M."/>
            <person name="Kirkegaard R.H."/>
            <person name="Michaelsen T.Y."/>
            <person name="Andersen M.H."/>
            <person name="Karst S.M."/>
            <person name="Dueholm M.S."/>
            <person name="Nielsen P.H."/>
            <person name="Albertsen M."/>
        </authorList>
    </citation>
    <scope>NUCLEOTIDE SEQUENCE [LARGE SCALE GENOMIC DNA]</scope>
    <source>
        <strain evidence="1">Ribe_18-Q3-R11-54_BAT3C.373</strain>
    </source>
</reference>
<dbReference type="AlphaFoldDB" id="A0A9D7SBI3"/>
<comment type="caution">
    <text evidence="1">The sequence shown here is derived from an EMBL/GenBank/DDBJ whole genome shotgun (WGS) entry which is preliminary data.</text>
</comment>
<sequence length="404" mass="47240">MNTKETFETLVKKQQEAINQWTNTSKTILEDSIQALSTPFKAGAELLKENAEATKGIFEKLNPKDLTENLQNAPKFFQNWLAVQQEYNQKWQDLFQSYNGNAMEKFQANNKTFSDSFKETIASWETMMKDAKNAFTGDFKNPFTDSMKDNAFLSHFYKAYEDLQAHWKKILEEGVMKGMFTKENFNSFFPNDSFNKIVDSLMGLNSIENLKKSTEAFDKFYETYFTKFEAMQKEAQANMHKMNEQVESTTKNTILEPIGKMYADFITQFEQSKPIIGDFDLKSDVKAMSEKYFNGRKTFLEYIEKNMNFQNKVYGKAKESMTETMENFWTLYQTEGKAPNYEAFMNSWLKITQVRIAEILNSDELKQLKEELTVSKEKVTTMMKDMVAEFNETIEPKTTEKKKK</sequence>
<accession>A0A9D7SBI3</accession>
<evidence type="ECO:0000313" key="1">
    <source>
        <dbReference type="EMBL" id="MBK9718174.1"/>
    </source>
</evidence>
<organism evidence="1 2">
    <name type="scientific">Candidatus Defluviibacterium haderslevense</name>
    <dbReference type="NCBI Taxonomy" id="2981993"/>
    <lineage>
        <taxon>Bacteria</taxon>
        <taxon>Pseudomonadati</taxon>
        <taxon>Bacteroidota</taxon>
        <taxon>Saprospiria</taxon>
        <taxon>Saprospirales</taxon>
        <taxon>Saprospiraceae</taxon>
        <taxon>Candidatus Defluviibacterium</taxon>
    </lineage>
</organism>